<keyword evidence="2" id="KW-1185">Reference proteome</keyword>
<reference evidence="1" key="1">
    <citation type="submission" date="2018-05" db="EMBL/GenBank/DDBJ databases">
        <title>Draft genome of Mucuna pruriens seed.</title>
        <authorList>
            <person name="Nnadi N.E."/>
            <person name="Vos R."/>
            <person name="Hasami M.H."/>
            <person name="Devisetty U.K."/>
            <person name="Aguiy J.C."/>
        </authorList>
    </citation>
    <scope>NUCLEOTIDE SEQUENCE [LARGE SCALE GENOMIC DNA]</scope>
    <source>
        <strain evidence="1">JCA_2017</strain>
    </source>
</reference>
<comment type="caution">
    <text evidence="1">The sequence shown here is derived from an EMBL/GenBank/DDBJ whole genome shotgun (WGS) entry which is preliminary data.</text>
</comment>
<dbReference type="EMBL" id="QJKJ01003683">
    <property type="protein sequence ID" value="RDX97323.1"/>
    <property type="molecule type" value="Genomic_DNA"/>
</dbReference>
<dbReference type="STRING" id="157652.A0A371H3U5"/>
<name>A0A371H3U5_MUCPR</name>
<dbReference type="SUPFAM" id="SSF53098">
    <property type="entry name" value="Ribonuclease H-like"/>
    <property type="match status" value="1"/>
</dbReference>
<dbReference type="AlphaFoldDB" id="A0A371H3U5"/>
<dbReference type="GO" id="GO:0003676">
    <property type="term" value="F:nucleic acid binding"/>
    <property type="evidence" value="ECO:0007669"/>
    <property type="project" value="InterPro"/>
</dbReference>
<dbReference type="Proteomes" id="UP000257109">
    <property type="component" value="Unassembled WGS sequence"/>
</dbReference>
<feature type="non-terminal residue" evidence="1">
    <location>
        <position position="1"/>
    </location>
</feature>
<accession>A0A371H3U5</accession>
<organism evidence="1 2">
    <name type="scientific">Mucuna pruriens</name>
    <name type="common">Velvet bean</name>
    <name type="synonym">Dolichos pruriens</name>
    <dbReference type="NCBI Taxonomy" id="157652"/>
    <lineage>
        <taxon>Eukaryota</taxon>
        <taxon>Viridiplantae</taxon>
        <taxon>Streptophyta</taxon>
        <taxon>Embryophyta</taxon>
        <taxon>Tracheophyta</taxon>
        <taxon>Spermatophyta</taxon>
        <taxon>Magnoliopsida</taxon>
        <taxon>eudicotyledons</taxon>
        <taxon>Gunneridae</taxon>
        <taxon>Pentapetalae</taxon>
        <taxon>rosids</taxon>
        <taxon>fabids</taxon>
        <taxon>Fabales</taxon>
        <taxon>Fabaceae</taxon>
        <taxon>Papilionoideae</taxon>
        <taxon>50 kb inversion clade</taxon>
        <taxon>NPAAA clade</taxon>
        <taxon>indigoferoid/millettioid clade</taxon>
        <taxon>Phaseoleae</taxon>
        <taxon>Mucuna</taxon>
    </lineage>
</organism>
<gene>
    <name evidence="1" type="ORF">CR513_19916</name>
</gene>
<dbReference type="PANTHER" id="PTHR45835">
    <property type="entry name" value="YALI0A06105P"/>
    <property type="match status" value="1"/>
</dbReference>
<evidence type="ECO:0000313" key="2">
    <source>
        <dbReference type="Proteomes" id="UP000257109"/>
    </source>
</evidence>
<proteinExistence type="predicted"/>
<dbReference type="InterPro" id="IPR036397">
    <property type="entry name" value="RNaseH_sf"/>
</dbReference>
<evidence type="ECO:0000313" key="1">
    <source>
        <dbReference type="EMBL" id="RDX97323.1"/>
    </source>
</evidence>
<dbReference type="PANTHER" id="PTHR45835:SF99">
    <property type="entry name" value="CHROMO DOMAIN-CONTAINING PROTEIN-RELATED"/>
    <property type="match status" value="1"/>
</dbReference>
<sequence>MEIIGRKWDSFTMDFVVSLPTKVKGFHAIWVIVHRLTKCAHFFLINIKYFLEKFIQLYIKEIVHLHGVPSSIISNRNPWFTSRFWQSLHQDLWTKLRLNDKSKRRIQSLENLLRACMLDHLGSWDDVLSLVEFT</sequence>
<protein>
    <recommendedName>
        <fullName evidence="3">Integrase catalytic domain-containing protein</fullName>
    </recommendedName>
</protein>
<evidence type="ECO:0008006" key="3">
    <source>
        <dbReference type="Google" id="ProtNLM"/>
    </source>
</evidence>
<dbReference type="OrthoDB" id="1430837at2759"/>
<dbReference type="Gene3D" id="3.30.420.10">
    <property type="entry name" value="Ribonuclease H-like superfamily/Ribonuclease H"/>
    <property type="match status" value="1"/>
</dbReference>
<dbReference type="InterPro" id="IPR012337">
    <property type="entry name" value="RNaseH-like_sf"/>
</dbReference>